<dbReference type="EMBL" id="CP036275">
    <property type="protein sequence ID" value="QDU36421.1"/>
    <property type="molecule type" value="Genomic_DNA"/>
</dbReference>
<evidence type="ECO:0008006" key="4">
    <source>
        <dbReference type="Google" id="ProtNLM"/>
    </source>
</evidence>
<dbReference type="AlphaFoldDB" id="A0A517Z1R8"/>
<dbReference type="PANTHER" id="PTHR47197:SF3">
    <property type="entry name" value="DIHYDRO-HEME D1 DEHYDROGENASE"/>
    <property type="match status" value="1"/>
</dbReference>
<protein>
    <recommendedName>
        <fullName evidence="4">Virginiamycin B lyase</fullName>
    </recommendedName>
</protein>
<dbReference type="Proteomes" id="UP000320496">
    <property type="component" value="Chromosome"/>
</dbReference>
<keyword evidence="3" id="KW-1185">Reference proteome</keyword>
<dbReference type="InterPro" id="IPR051200">
    <property type="entry name" value="Host-pathogen_enzymatic-act"/>
</dbReference>
<reference evidence="2 3" key="1">
    <citation type="submission" date="2019-02" db="EMBL/GenBank/DDBJ databases">
        <title>Deep-cultivation of Planctomycetes and their phenomic and genomic characterization uncovers novel biology.</title>
        <authorList>
            <person name="Wiegand S."/>
            <person name="Jogler M."/>
            <person name="Boedeker C."/>
            <person name="Pinto D."/>
            <person name="Vollmers J."/>
            <person name="Rivas-Marin E."/>
            <person name="Kohn T."/>
            <person name="Peeters S.H."/>
            <person name="Heuer A."/>
            <person name="Rast P."/>
            <person name="Oberbeckmann S."/>
            <person name="Bunk B."/>
            <person name="Jeske O."/>
            <person name="Meyerdierks A."/>
            <person name="Storesund J.E."/>
            <person name="Kallscheuer N."/>
            <person name="Luecker S."/>
            <person name="Lage O.M."/>
            <person name="Pohl T."/>
            <person name="Merkel B.J."/>
            <person name="Hornburger P."/>
            <person name="Mueller R.-W."/>
            <person name="Bruemmer F."/>
            <person name="Labrenz M."/>
            <person name="Spormann A.M."/>
            <person name="Op den Camp H."/>
            <person name="Overmann J."/>
            <person name="Amann R."/>
            <person name="Jetten M.S.M."/>
            <person name="Mascher T."/>
            <person name="Medema M.H."/>
            <person name="Devos D.P."/>
            <person name="Kaster A.-K."/>
            <person name="Ovreas L."/>
            <person name="Rohde M."/>
            <person name="Galperin M.Y."/>
            <person name="Jogler C."/>
        </authorList>
    </citation>
    <scope>NUCLEOTIDE SEQUENCE [LARGE SCALE GENOMIC DNA]</scope>
    <source>
        <strain evidence="2 3">Mal4</strain>
    </source>
</reference>
<keyword evidence="1" id="KW-0732">Signal</keyword>
<organism evidence="2 3">
    <name type="scientific">Maioricimonas rarisocia</name>
    <dbReference type="NCBI Taxonomy" id="2528026"/>
    <lineage>
        <taxon>Bacteria</taxon>
        <taxon>Pseudomonadati</taxon>
        <taxon>Planctomycetota</taxon>
        <taxon>Planctomycetia</taxon>
        <taxon>Planctomycetales</taxon>
        <taxon>Planctomycetaceae</taxon>
        <taxon>Maioricimonas</taxon>
    </lineage>
</organism>
<dbReference type="InterPro" id="IPR011044">
    <property type="entry name" value="Quino_amine_DH_bsu"/>
</dbReference>
<feature type="chain" id="PRO_5022009006" description="Virginiamycin B lyase" evidence="1">
    <location>
        <begin position="24"/>
        <end position="380"/>
    </location>
</feature>
<feature type="signal peptide" evidence="1">
    <location>
        <begin position="1"/>
        <end position="23"/>
    </location>
</feature>
<evidence type="ECO:0000313" key="2">
    <source>
        <dbReference type="EMBL" id="QDU36421.1"/>
    </source>
</evidence>
<dbReference type="SUPFAM" id="SSF50969">
    <property type="entry name" value="YVTN repeat-like/Quinoprotein amine dehydrogenase"/>
    <property type="match status" value="1"/>
</dbReference>
<dbReference type="KEGG" id="mri:Mal4_07070"/>
<dbReference type="PANTHER" id="PTHR47197">
    <property type="entry name" value="PROTEIN NIRF"/>
    <property type="match status" value="1"/>
</dbReference>
<name>A0A517Z1R8_9PLAN</name>
<gene>
    <name evidence="2" type="ORF">Mal4_07070</name>
</gene>
<dbReference type="RefSeq" id="WP_197444054.1">
    <property type="nucleotide sequence ID" value="NZ_CP036275.1"/>
</dbReference>
<sequence length="380" mass="41678" precursor="true">MNLRSMLSRLIALLLGLSLFLTAASPGAADHTRAENVQRRLYVATPGIRNYLEYGGHGLLVFDIDDGHRFIKRIPTGGVNEDGKPLNVKGICASAETGRIYISTIRTLQCLDIVSEKLLWERTYEGGCDRMSLSPDGKVIYQPSFEKDHWHVLDAMTGDVLAKIVPKSRAHNTVYGPDGRECYLAGLASPLLTVADTSTHTAARTVGPFSASIRPFTVNGSQTLCFVCVNGLLGFEIGDLRTGEKLHRIVVDGYQRGPVKRHGCPSHGIGMTPDESEIWVCDAHNQRMHIFDATVLPPKQVESIKVRDEPGWITFSIDGTLAWPSSGDVIDVESRKIIATLTDEEGRAVGSEKLLEIDFVDGKPVRAGDQFGIGQIRERK</sequence>
<dbReference type="Gene3D" id="2.130.10.10">
    <property type="entry name" value="YVTN repeat-like/Quinoprotein amine dehydrogenase"/>
    <property type="match status" value="1"/>
</dbReference>
<proteinExistence type="predicted"/>
<accession>A0A517Z1R8</accession>
<dbReference type="InterPro" id="IPR015943">
    <property type="entry name" value="WD40/YVTN_repeat-like_dom_sf"/>
</dbReference>
<evidence type="ECO:0000256" key="1">
    <source>
        <dbReference type="SAM" id="SignalP"/>
    </source>
</evidence>
<evidence type="ECO:0000313" key="3">
    <source>
        <dbReference type="Proteomes" id="UP000320496"/>
    </source>
</evidence>